<sequence>MASLPADDRDLDDAALWAVIDSAAAATYSTSPTTIFCKPSSTLKRTPNFQSPPPRPRIRAPFSSPSLSKTPQNYAINDSIRVSSDDVHYQVRRPQKMLRAAGSSCVSETNESSPNLMLVNRCSPVNQLYSSPKPENSPQIEYRASEEKENFLHCLSGRFPTVSLFKDYQNAAMSILDKSDYTIISGNPFIKKSGWRKIAFYFNVSFEIRDKNIEFDENRNVQRAEFVARAYMQGGRFSDGWGSCERREKKFMKPNNDIPSTAETRAKNKACQDLIGIGQYRPGVSHSHSPR</sequence>
<dbReference type="PANTHER" id="PTHR37731:SF1">
    <property type="entry name" value="PEPTIDE TRANSPORTER FAMILY PROTEIN"/>
    <property type="match status" value="1"/>
</dbReference>
<keyword evidence="2" id="KW-1185">Reference proteome</keyword>
<name>A0A9R0JTW4_SPIOL</name>
<dbReference type="GeneID" id="110786686"/>
<dbReference type="AlphaFoldDB" id="A0A9R0JTW4"/>
<protein>
    <submittedName>
        <fullName evidence="3">Uncharacterized protein isoform X1</fullName>
    </submittedName>
</protein>
<dbReference type="Proteomes" id="UP000813463">
    <property type="component" value="Chromosome 1"/>
</dbReference>
<gene>
    <name evidence="3" type="primary">LOC110786686</name>
</gene>
<reference evidence="3" key="2">
    <citation type="submission" date="2025-08" db="UniProtKB">
        <authorList>
            <consortium name="RefSeq"/>
        </authorList>
    </citation>
    <scope>IDENTIFICATION</scope>
    <source>
        <tissue evidence="3">Leaf</tissue>
    </source>
</reference>
<dbReference type="PANTHER" id="PTHR37731">
    <property type="entry name" value="PEPTIDE TRANSPORTER FAMILY PROTEIN"/>
    <property type="match status" value="1"/>
</dbReference>
<dbReference type="RefSeq" id="XP_021846941.2">
    <property type="nucleotide sequence ID" value="XM_021991249.2"/>
</dbReference>
<accession>A0A9R0JTW4</accession>
<feature type="region of interest" description="Disordered" evidence="1">
    <location>
        <begin position="39"/>
        <end position="69"/>
    </location>
</feature>
<dbReference type="KEGG" id="soe:110786686"/>
<organism evidence="2 3">
    <name type="scientific">Spinacia oleracea</name>
    <name type="common">Spinach</name>
    <dbReference type="NCBI Taxonomy" id="3562"/>
    <lineage>
        <taxon>Eukaryota</taxon>
        <taxon>Viridiplantae</taxon>
        <taxon>Streptophyta</taxon>
        <taxon>Embryophyta</taxon>
        <taxon>Tracheophyta</taxon>
        <taxon>Spermatophyta</taxon>
        <taxon>Magnoliopsida</taxon>
        <taxon>eudicotyledons</taxon>
        <taxon>Gunneridae</taxon>
        <taxon>Pentapetalae</taxon>
        <taxon>Caryophyllales</taxon>
        <taxon>Chenopodiaceae</taxon>
        <taxon>Chenopodioideae</taxon>
        <taxon>Anserineae</taxon>
        <taxon>Spinacia</taxon>
    </lineage>
</organism>
<evidence type="ECO:0000256" key="1">
    <source>
        <dbReference type="SAM" id="MobiDB-lite"/>
    </source>
</evidence>
<proteinExistence type="predicted"/>
<evidence type="ECO:0000313" key="3">
    <source>
        <dbReference type="RefSeq" id="XP_021846941.2"/>
    </source>
</evidence>
<evidence type="ECO:0000313" key="2">
    <source>
        <dbReference type="Proteomes" id="UP000813463"/>
    </source>
</evidence>
<feature type="compositionally biased region" description="Polar residues" evidence="1">
    <location>
        <begin position="39"/>
        <end position="49"/>
    </location>
</feature>
<reference evidence="2" key="1">
    <citation type="journal article" date="2021" name="Nat. Commun.">
        <title>Genomic analyses provide insights into spinach domestication and the genetic basis of agronomic traits.</title>
        <authorList>
            <person name="Cai X."/>
            <person name="Sun X."/>
            <person name="Xu C."/>
            <person name="Sun H."/>
            <person name="Wang X."/>
            <person name="Ge C."/>
            <person name="Zhang Z."/>
            <person name="Wang Q."/>
            <person name="Fei Z."/>
            <person name="Jiao C."/>
            <person name="Wang Q."/>
        </authorList>
    </citation>
    <scope>NUCLEOTIDE SEQUENCE [LARGE SCALE GENOMIC DNA]</scope>
    <source>
        <strain evidence="2">cv. Varoflay</strain>
    </source>
</reference>